<sequence length="307" mass="34735">MASTQRAFTQKLSKQHAADVRRNVACNKSGLISPSSTTSWTNDVVEPLDFEEFVNVYQNLIDRDPLRSILDIPQGDVEVEVIEKPIRTLQPIIPEEKIENLPPHIRSCVECYKSNWKVVRYNHRSLSSSISSSSNLSKTIQPTPKQEFEVDFQATPSEANSEIDLTSQSSSRQSVVSIASVSSCGDTLTPRNSWASLDLRHSAGDPLISEILEHTAPEALDQLNESRRQLERQETLFTLTPIDIQNEVSEPVEKRLLATVPYEHLGHRILVKCQQLTMDIEVEPLFASMALYDCKERKKYRKPFIST</sequence>
<accession>A0ABQ9K4H8</accession>
<dbReference type="EMBL" id="JAPWTJ010000013">
    <property type="protein sequence ID" value="KAJ8985495.1"/>
    <property type="molecule type" value="Genomic_DNA"/>
</dbReference>
<dbReference type="PANTHER" id="PTHR23317:SF76">
    <property type="entry name" value="LD20667P"/>
    <property type="match status" value="1"/>
</dbReference>
<keyword evidence="3" id="KW-1185">Reference proteome</keyword>
<name>A0ABQ9K4H8_9CUCU</name>
<reference evidence="2" key="1">
    <citation type="journal article" date="2023" name="Insect Mol. Biol.">
        <title>Genome sequencing provides insights into the evolution of gene families encoding plant cell wall-degrading enzymes in longhorned beetles.</title>
        <authorList>
            <person name="Shin N.R."/>
            <person name="Okamura Y."/>
            <person name="Kirsch R."/>
            <person name="Pauchet Y."/>
        </authorList>
    </citation>
    <scope>NUCLEOTIDE SEQUENCE</scope>
    <source>
        <strain evidence="2">MMC_N1</strain>
    </source>
</reference>
<dbReference type="InterPro" id="IPR026791">
    <property type="entry name" value="DOCK"/>
</dbReference>
<evidence type="ECO:0000313" key="2">
    <source>
        <dbReference type="EMBL" id="KAJ8985495.1"/>
    </source>
</evidence>
<dbReference type="PANTHER" id="PTHR23317">
    <property type="entry name" value="DEDICATOR OF CYTOKINESIS DOCK"/>
    <property type="match status" value="1"/>
</dbReference>
<dbReference type="Pfam" id="PF11878">
    <property type="entry name" value="DOCK_C-D_N"/>
    <property type="match status" value="1"/>
</dbReference>
<gene>
    <name evidence="2" type="ORF">NQ317_015034</name>
</gene>
<feature type="domain" description="Dedicator of cytokinesis C/D N-terminal" evidence="1">
    <location>
        <begin position="43"/>
        <end position="151"/>
    </location>
</feature>
<evidence type="ECO:0000259" key="1">
    <source>
        <dbReference type="Pfam" id="PF11878"/>
    </source>
</evidence>
<organism evidence="2 3">
    <name type="scientific">Molorchus minor</name>
    <dbReference type="NCBI Taxonomy" id="1323400"/>
    <lineage>
        <taxon>Eukaryota</taxon>
        <taxon>Metazoa</taxon>
        <taxon>Ecdysozoa</taxon>
        <taxon>Arthropoda</taxon>
        <taxon>Hexapoda</taxon>
        <taxon>Insecta</taxon>
        <taxon>Pterygota</taxon>
        <taxon>Neoptera</taxon>
        <taxon>Endopterygota</taxon>
        <taxon>Coleoptera</taxon>
        <taxon>Polyphaga</taxon>
        <taxon>Cucujiformia</taxon>
        <taxon>Chrysomeloidea</taxon>
        <taxon>Cerambycidae</taxon>
        <taxon>Lamiinae</taxon>
        <taxon>Monochamini</taxon>
        <taxon>Molorchus</taxon>
    </lineage>
</organism>
<evidence type="ECO:0000313" key="3">
    <source>
        <dbReference type="Proteomes" id="UP001162164"/>
    </source>
</evidence>
<dbReference type="InterPro" id="IPR021816">
    <property type="entry name" value="DOCK_C/D_N"/>
</dbReference>
<protein>
    <recommendedName>
        <fullName evidence="1">Dedicator of cytokinesis C/D N-terminal domain-containing protein</fullName>
    </recommendedName>
</protein>
<dbReference type="Proteomes" id="UP001162164">
    <property type="component" value="Unassembled WGS sequence"/>
</dbReference>
<comment type="caution">
    <text evidence="2">The sequence shown here is derived from an EMBL/GenBank/DDBJ whole genome shotgun (WGS) entry which is preliminary data.</text>
</comment>
<proteinExistence type="predicted"/>